<evidence type="ECO:0000259" key="3">
    <source>
        <dbReference type="Pfam" id="PF12696"/>
    </source>
</evidence>
<keyword evidence="5" id="KW-1185">Reference proteome</keyword>
<dbReference type="EMBL" id="CP022984">
    <property type="protein sequence ID" value="ASV70146.1"/>
    <property type="molecule type" value="Genomic_DNA"/>
</dbReference>
<gene>
    <name evidence="4" type="ORF">CKF48_22930</name>
</gene>
<dbReference type="SUPFAM" id="SSF52540">
    <property type="entry name" value="P-loop containing nucleoside triphosphate hydrolases"/>
    <property type="match status" value="1"/>
</dbReference>
<dbReference type="Gene3D" id="3.40.50.300">
    <property type="entry name" value="P-loop containing nucleotide triphosphate hydrolases"/>
    <property type="match status" value="2"/>
</dbReference>
<geneLocation type="plasmid" evidence="5">
    <name>pbkbdgp4a</name>
</geneLocation>
<evidence type="ECO:0000313" key="4">
    <source>
        <dbReference type="EMBL" id="ASV70146.1"/>
    </source>
</evidence>
<organism evidence="4 5">
    <name type="scientific">Cytobacillus kochii</name>
    <dbReference type="NCBI Taxonomy" id="859143"/>
    <lineage>
        <taxon>Bacteria</taxon>
        <taxon>Bacillati</taxon>
        <taxon>Bacillota</taxon>
        <taxon>Bacilli</taxon>
        <taxon>Bacillales</taxon>
        <taxon>Bacillaceae</taxon>
        <taxon>Cytobacillus</taxon>
    </lineage>
</organism>
<keyword evidence="4" id="KW-0614">Plasmid</keyword>
<dbReference type="Pfam" id="PF12696">
    <property type="entry name" value="TraG-D_C"/>
    <property type="match status" value="1"/>
</dbReference>
<feature type="transmembrane region" description="Helical" evidence="2">
    <location>
        <begin position="52"/>
        <end position="78"/>
    </location>
</feature>
<dbReference type="Proteomes" id="UP000215137">
    <property type="component" value="Plasmid pBkBDGP4A"/>
</dbReference>
<reference evidence="4 5" key="1">
    <citation type="submission" date="2017-08" db="EMBL/GenBank/DDBJ databases">
        <title>Complete Genome Sequence of Bacillus kochii Oregon-R-modENCODE STRAIN BDGP4, isolated from Drosophila melanogaster gut.</title>
        <authorList>
            <person name="Wan K.H."/>
            <person name="Yu C."/>
            <person name="Park S."/>
            <person name="Hammonds A.S."/>
            <person name="Booth B.W."/>
            <person name="Celniker S.E."/>
        </authorList>
    </citation>
    <scope>NUCLEOTIDE SEQUENCE [LARGE SCALE GENOMIC DNA]</scope>
    <source>
        <strain evidence="4 5">BDGP4</strain>
        <plasmid evidence="5">pbkbdgp4a</plasmid>
    </source>
</reference>
<dbReference type="AlphaFoldDB" id="A0A248TPL9"/>
<feature type="transmembrane region" description="Helical" evidence="2">
    <location>
        <begin position="15"/>
        <end position="40"/>
    </location>
</feature>
<keyword evidence="2" id="KW-1133">Transmembrane helix</keyword>
<sequence>MQKNKENDIGKDLGLGVALIVAIVCVFPLVVFSIPIYILFRILKRPKIHLALSILGLGILILGFVSNPGVYLGLYGVLPVDMSFIGELFSNPLELSRASYIMYISGGLPISYGLYLYSEIFRKKKVTSKEDRRDKFKVSGQYQKVKKNRNKINAKVQEQWRKDGTFEEVLLGITESGKPYRLGFSEINQHHFVVATTGGGKTIYLLNYVEYALAKNYPMIFIDGKGSLETIEEVKGVCKAYRKDLKVFSDQETLTYNPLRYGNATVITDKLKELVETESKYYSEISTSLVQAIIQFIDDYGFKRDLQTFAYYLNPKNIQNVLVNDVVEVEVQSEPVDESKEEISFGGFLDDSEVAVASEDTEAGPKKLNQSKKTVKEPSKRAKKHTERIFGRYESSEEGEMYLFENAASVRTQIHLLLDSELGHLFEEKEDALDLISLSDHKEALFVSFDGTIYDSYIKKIARFLILDLNYLVSYRNRTKQKDQPLLAIYDEFSVYANDKIVDTVNKSRSAGFHCCIATQLVADLDDVSPTLAKRITGNTNTFAVGHTNLPDEIESWANVLGTFKDNDMTTTTEGKGPLNRKEMMREAGTVRKVNKFKISPDEIRDLRSGQFLIARKAAKDKNGLSMVVEPEIVYVRHPLVGLKKDGESR</sequence>
<feature type="region of interest" description="Disordered" evidence="1">
    <location>
        <begin position="358"/>
        <end position="383"/>
    </location>
</feature>
<dbReference type="CDD" id="cd01127">
    <property type="entry name" value="TrwB_TraG_TraD_VirD4"/>
    <property type="match status" value="1"/>
</dbReference>
<evidence type="ECO:0000256" key="2">
    <source>
        <dbReference type="SAM" id="Phobius"/>
    </source>
</evidence>
<dbReference type="KEGG" id="bko:CKF48_22930"/>
<proteinExistence type="predicted"/>
<dbReference type="RefSeq" id="WP_095373708.1">
    <property type="nucleotide sequence ID" value="NZ_CP022984.1"/>
</dbReference>
<feature type="domain" description="TraD/TraG TraM recognition site" evidence="3">
    <location>
        <begin position="485"/>
        <end position="607"/>
    </location>
</feature>
<dbReference type="InterPro" id="IPR051162">
    <property type="entry name" value="T4SS_component"/>
</dbReference>
<dbReference type="InterPro" id="IPR027417">
    <property type="entry name" value="P-loop_NTPase"/>
</dbReference>
<dbReference type="PANTHER" id="PTHR30121">
    <property type="entry name" value="UNCHARACTERIZED PROTEIN YJGR-RELATED"/>
    <property type="match status" value="1"/>
</dbReference>
<protein>
    <recommendedName>
        <fullName evidence="3">TraD/TraG TraM recognition site domain-containing protein</fullName>
    </recommendedName>
</protein>
<dbReference type="PANTHER" id="PTHR30121:SF6">
    <property type="entry name" value="SLR6007 PROTEIN"/>
    <property type="match status" value="1"/>
</dbReference>
<evidence type="ECO:0000313" key="5">
    <source>
        <dbReference type="Proteomes" id="UP000215137"/>
    </source>
</evidence>
<keyword evidence="2" id="KW-0472">Membrane</keyword>
<dbReference type="InterPro" id="IPR032689">
    <property type="entry name" value="TraG-D_C"/>
</dbReference>
<keyword evidence="2" id="KW-0812">Transmembrane</keyword>
<evidence type="ECO:0000256" key="1">
    <source>
        <dbReference type="SAM" id="MobiDB-lite"/>
    </source>
</evidence>
<name>A0A248TPL9_9BACI</name>
<accession>A0A248TPL9</accession>
<dbReference type="OrthoDB" id="2253400at2"/>